<dbReference type="Pfam" id="PF06252">
    <property type="entry name" value="GemA"/>
    <property type="match status" value="1"/>
</dbReference>
<dbReference type="InterPro" id="IPR009363">
    <property type="entry name" value="Phage_Mu_Gp16"/>
</dbReference>
<dbReference type="PATRIC" id="fig|1261127.3.peg.4677"/>
<evidence type="ECO:0000313" key="2">
    <source>
        <dbReference type="EMBL" id="AKE61146.1"/>
    </source>
</evidence>
<feature type="compositionally biased region" description="Low complexity" evidence="1">
    <location>
        <begin position="148"/>
        <end position="158"/>
    </location>
</feature>
<dbReference type="KEGG" id="cama:F384_22555"/>
<evidence type="ECO:0008006" key="4">
    <source>
        <dbReference type="Google" id="ProtNLM"/>
    </source>
</evidence>
<dbReference type="AlphaFoldDB" id="A0A0F6TYQ7"/>
<name>A0A0F6TYQ7_CITAM</name>
<organism evidence="2 3">
    <name type="scientific">Citrobacter amalonaticus Y19</name>
    <dbReference type="NCBI Taxonomy" id="1261127"/>
    <lineage>
        <taxon>Bacteria</taxon>
        <taxon>Pseudomonadati</taxon>
        <taxon>Pseudomonadota</taxon>
        <taxon>Gammaproteobacteria</taxon>
        <taxon>Enterobacterales</taxon>
        <taxon>Enterobacteriaceae</taxon>
        <taxon>Citrobacter</taxon>
    </lineage>
</organism>
<sequence length="158" mass="17456">MSTPAKKGLIGAIKAGQAHLGWDDVTYRSVLARLCGGKTSSTKCTLDELQAVREYMHEQGFPRQSAKHGRRPKVAKSRETILAKIHALLADANRPWNYAEKMCDHMFQVKRIEWLTTEQLTKLMQALIIDASRRKKRESNNESGTGDGAAAASSGTDS</sequence>
<dbReference type="RefSeq" id="WP_046493958.1">
    <property type="nucleotide sequence ID" value="NZ_CP011132.1"/>
</dbReference>
<accession>A0A0F6TYQ7</accession>
<dbReference type="HOGENOM" id="CLU_107084_2_1_6"/>
<proteinExistence type="predicted"/>
<feature type="region of interest" description="Disordered" evidence="1">
    <location>
        <begin position="133"/>
        <end position="158"/>
    </location>
</feature>
<evidence type="ECO:0000313" key="3">
    <source>
        <dbReference type="Proteomes" id="UP000034085"/>
    </source>
</evidence>
<protein>
    <recommendedName>
        <fullName evidence="4">Regulatory protein GemA</fullName>
    </recommendedName>
</protein>
<reference evidence="2 3" key="1">
    <citation type="journal article" date="2013" name="Appl. Microbiol. Biotechnol.">
        <title>Glycerol assimilation and production of 1,3-propanediol by Citrobacter amalonaticus Y19.</title>
        <authorList>
            <person name="Ainala S.K."/>
            <person name="Ashok S."/>
            <person name="Ko Y."/>
            <person name="Park S."/>
        </authorList>
    </citation>
    <scope>NUCLEOTIDE SEQUENCE [LARGE SCALE GENOMIC DNA]</scope>
    <source>
        <strain evidence="2 3">Y19</strain>
    </source>
</reference>
<gene>
    <name evidence="2" type="ORF">F384_22555</name>
</gene>
<dbReference type="EMBL" id="CP011132">
    <property type="protein sequence ID" value="AKE61146.1"/>
    <property type="molecule type" value="Genomic_DNA"/>
</dbReference>
<dbReference type="OrthoDB" id="7360086at2"/>
<dbReference type="Proteomes" id="UP000034085">
    <property type="component" value="Chromosome"/>
</dbReference>
<evidence type="ECO:0000256" key="1">
    <source>
        <dbReference type="SAM" id="MobiDB-lite"/>
    </source>
</evidence>